<dbReference type="SUPFAM" id="SSF51735">
    <property type="entry name" value="NAD(P)-binding Rossmann-fold domains"/>
    <property type="match status" value="1"/>
</dbReference>
<gene>
    <name evidence="3" type="ORF">GCM10023226_41680</name>
</gene>
<evidence type="ECO:0000259" key="2">
    <source>
        <dbReference type="Pfam" id="PF01370"/>
    </source>
</evidence>
<proteinExistence type="inferred from homology"/>
<dbReference type="PANTHER" id="PTHR11092">
    <property type="entry name" value="SUGAR NUCLEOTIDE EPIMERASE RELATED"/>
    <property type="match status" value="1"/>
</dbReference>
<sequence>MTSLHVVVAGSSGFLGTHLRSALGARGHRVTALVRTPDAGPGQSTWDPYAGVYDRTVIETADVVVNLAGAPTLGNPHSQKWARELRESRVTTTRVLASAIASSDRKPAFLAGNGISYYGDHGDQPLPESADSRGDALLTSVTRDWQAVAEPAAEAGARLVVLRTAPVMDRRAAPLQQLRLLFKVGGGGKLGNGQQYMPQISLRDWVGAVVHLAEHPTASGPANLCCPVTPTNAEFTKALAKALHRPAVATVPRVVLDKAAGAMAPELLNSLNTRPAMLEGSGYDFSDRDVHAVIRAALEPADPA</sequence>
<dbReference type="Gene3D" id="3.40.50.720">
    <property type="entry name" value="NAD(P)-binding Rossmann-like Domain"/>
    <property type="match status" value="1"/>
</dbReference>
<comment type="similarity">
    <text evidence="1">Belongs to the NAD(P)-dependent epimerase/dehydratase family. SDR39U1 subfamily.</text>
</comment>
<dbReference type="Proteomes" id="UP001500621">
    <property type="component" value="Unassembled WGS sequence"/>
</dbReference>
<feature type="domain" description="NAD-dependent epimerase/dehydratase" evidence="2">
    <location>
        <begin position="6"/>
        <end position="218"/>
    </location>
</feature>
<dbReference type="RefSeq" id="WP_345271881.1">
    <property type="nucleotide sequence ID" value="NZ_BAABIM010000005.1"/>
</dbReference>
<evidence type="ECO:0000256" key="1">
    <source>
        <dbReference type="ARBA" id="ARBA00009353"/>
    </source>
</evidence>
<keyword evidence="4" id="KW-1185">Reference proteome</keyword>
<dbReference type="InterPro" id="IPR010099">
    <property type="entry name" value="SDR39U1"/>
</dbReference>
<dbReference type="NCBIfam" id="TIGR01777">
    <property type="entry name" value="yfcH"/>
    <property type="match status" value="1"/>
</dbReference>
<dbReference type="InterPro" id="IPR036291">
    <property type="entry name" value="NAD(P)-bd_dom_sf"/>
</dbReference>
<dbReference type="Pfam" id="PF01370">
    <property type="entry name" value="Epimerase"/>
    <property type="match status" value="1"/>
</dbReference>
<dbReference type="PANTHER" id="PTHR11092:SF0">
    <property type="entry name" value="EPIMERASE FAMILY PROTEIN SDR39U1"/>
    <property type="match status" value="1"/>
</dbReference>
<dbReference type="EMBL" id="BAABIM010000005">
    <property type="protein sequence ID" value="GAA4698750.1"/>
    <property type="molecule type" value="Genomic_DNA"/>
</dbReference>
<organism evidence="3 4">
    <name type="scientific">Nocardioides nanhaiensis</name>
    <dbReference type="NCBI Taxonomy" id="1476871"/>
    <lineage>
        <taxon>Bacteria</taxon>
        <taxon>Bacillati</taxon>
        <taxon>Actinomycetota</taxon>
        <taxon>Actinomycetes</taxon>
        <taxon>Propionibacteriales</taxon>
        <taxon>Nocardioidaceae</taxon>
        <taxon>Nocardioides</taxon>
    </lineage>
</organism>
<protein>
    <submittedName>
        <fullName evidence="3">TIGR01777 family oxidoreductase</fullName>
    </submittedName>
</protein>
<evidence type="ECO:0000313" key="4">
    <source>
        <dbReference type="Proteomes" id="UP001500621"/>
    </source>
</evidence>
<evidence type="ECO:0000313" key="3">
    <source>
        <dbReference type="EMBL" id="GAA4698750.1"/>
    </source>
</evidence>
<comment type="caution">
    <text evidence="3">The sequence shown here is derived from an EMBL/GenBank/DDBJ whole genome shotgun (WGS) entry which is preliminary data.</text>
</comment>
<reference evidence="4" key="1">
    <citation type="journal article" date="2019" name="Int. J. Syst. Evol. Microbiol.">
        <title>The Global Catalogue of Microorganisms (GCM) 10K type strain sequencing project: providing services to taxonomists for standard genome sequencing and annotation.</title>
        <authorList>
            <consortium name="The Broad Institute Genomics Platform"/>
            <consortium name="The Broad Institute Genome Sequencing Center for Infectious Disease"/>
            <person name="Wu L."/>
            <person name="Ma J."/>
        </authorList>
    </citation>
    <scope>NUCLEOTIDE SEQUENCE [LARGE SCALE GENOMIC DNA]</scope>
    <source>
        <strain evidence="4">JCM 18127</strain>
    </source>
</reference>
<dbReference type="InterPro" id="IPR001509">
    <property type="entry name" value="Epimerase_deHydtase"/>
</dbReference>
<name>A0ABP8X4T7_9ACTN</name>
<accession>A0ABP8X4T7</accession>